<evidence type="ECO:0000256" key="1">
    <source>
        <dbReference type="SAM" id="MobiDB-lite"/>
    </source>
</evidence>
<protein>
    <submittedName>
        <fullName evidence="2">Uncharacterized protein</fullName>
    </submittedName>
</protein>
<evidence type="ECO:0000313" key="3">
    <source>
        <dbReference type="Proteomes" id="UP000285326"/>
    </source>
</evidence>
<sequence>MRLIPPNSQQNDLYNSRQDRNQTTRSQNPSVPNYQAPNQRKIEIPVGYDRSTSSNPYVNESKVMNGEQVCLICENSRHVESPGISKDNYLSNDFEIVNFDLLGYEPAGSKRVRIDRDDDSDDEYGKLKRAIKANEREQFERQSCRQKKEKKRKLLDTISDTTQRNLNSKSIPKTSIPFAESSKRKSETKLRNIFGREGKGPFHNKKMLENTIISMSMMDIYQPMWNLEPEEELLVEVSSSLVKVGGYRETVPKQNGDKLKIDCLTVSSPKIPTVDLMTTPIIRKNCTKRSCFLHPWRSPGHSRSKD</sequence>
<evidence type="ECO:0000313" key="2">
    <source>
        <dbReference type="EMBL" id="RKF71860.1"/>
    </source>
</evidence>
<feature type="region of interest" description="Disordered" evidence="1">
    <location>
        <begin position="1"/>
        <end position="59"/>
    </location>
</feature>
<reference evidence="2 3" key="1">
    <citation type="journal article" date="2018" name="BMC Genomics">
        <title>Comparative genome analyses reveal sequence features reflecting distinct modes of host-adaptation between dicot and monocot powdery mildew.</title>
        <authorList>
            <person name="Wu Y."/>
            <person name="Ma X."/>
            <person name="Pan Z."/>
            <person name="Kale S.D."/>
            <person name="Song Y."/>
            <person name="King H."/>
            <person name="Zhang Q."/>
            <person name="Presley C."/>
            <person name="Deng X."/>
            <person name="Wei C.I."/>
            <person name="Xiao S."/>
        </authorList>
    </citation>
    <scope>NUCLEOTIDE SEQUENCE [LARGE SCALE GENOMIC DNA]</scope>
    <source>
        <strain evidence="2">UMSG1</strain>
    </source>
</reference>
<feature type="compositionally biased region" description="Basic residues" evidence="1">
    <location>
        <begin position="144"/>
        <end position="153"/>
    </location>
</feature>
<comment type="caution">
    <text evidence="2">The sequence shown here is derived from an EMBL/GenBank/DDBJ whole genome shotgun (WGS) entry which is preliminary data.</text>
</comment>
<feature type="region of interest" description="Disordered" evidence="1">
    <location>
        <begin position="136"/>
        <end position="184"/>
    </location>
</feature>
<dbReference type="EMBL" id="MCBS01025006">
    <property type="protein sequence ID" value="RKF71860.1"/>
    <property type="molecule type" value="Genomic_DNA"/>
</dbReference>
<feature type="compositionally biased region" description="Polar residues" evidence="1">
    <location>
        <begin position="1"/>
        <end position="16"/>
    </location>
</feature>
<dbReference type="AlphaFoldDB" id="A0A420IBD2"/>
<accession>A0A420IBD2</accession>
<organism evidence="2 3">
    <name type="scientific">Golovinomyces cichoracearum</name>
    <dbReference type="NCBI Taxonomy" id="62708"/>
    <lineage>
        <taxon>Eukaryota</taxon>
        <taxon>Fungi</taxon>
        <taxon>Dikarya</taxon>
        <taxon>Ascomycota</taxon>
        <taxon>Pezizomycotina</taxon>
        <taxon>Leotiomycetes</taxon>
        <taxon>Erysiphales</taxon>
        <taxon>Erysiphaceae</taxon>
        <taxon>Golovinomyces</taxon>
    </lineage>
</organism>
<feature type="compositionally biased region" description="Polar residues" evidence="1">
    <location>
        <begin position="23"/>
        <end position="38"/>
    </location>
</feature>
<dbReference type="Proteomes" id="UP000285326">
    <property type="component" value="Unassembled WGS sequence"/>
</dbReference>
<feature type="compositionally biased region" description="Polar residues" evidence="1">
    <location>
        <begin position="158"/>
        <end position="173"/>
    </location>
</feature>
<proteinExistence type="predicted"/>
<gene>
    <name evidence="2" type="ORF">GcM1_250267</name>
</gene>
<name>A0A420IBD2_9PEZI</name>